<evidence type="ECO:0000259" key="1">
    <source>
        <dbReference type="Pfam" id="PF13471"/>
    </source>
</evidence>
<dbReference type="Proteomes" id="UP000518605">
    <property type="component" value="Unassembled WGS sequence"/>
</dbReference>
<comment type="caution">
    <text evidence="2">The sequence shown here is derived from an EMBL/GenBank/DDBJ whole genome shotgun (WGS) entry which is preliminary data.</text>
</comment>
<dbReference type="EMBL" id="JACHXW010000001">
    <property type="protein sequence ID" value="MBB3150062.1"/>
    <property type="molecule type" value="Genomic_DNA"/>
</dbReference>
<reference evidence="2 3" key="1">
    <citation type="submission" date="2020-08" db="EMBL/GenBank/DDBJ databases">
        <title>Genomic Encyclopedia of Type Strains, Phase III (KMG-III): the genomes of soil and plant-associated and newly described type strains.</title>
        <authorList>
            <person name="Whitman W."/>
        </authorList>
    </citation>
    <scope>NUCLEOTIDE SEQUENCE [LARGE SCALE GENOMIC DNA]</scope>
    <source>
        <strain evidence="2 3">CECT 8234</strain>
    </source>
</reference>
<dbReference type="Pfam" id="PF13471">
    <property type="entry name" value="Transglut_core3"/>
    <property type="match status" value="1"/>
</dbReference>
<dbReference type="NCBIfam" id="NF033537">
    <property type="entry name" value="lasso_biosyn_B2"/>
    <property type="match status" value="1"/>
</dbReference>
<keyword evidence="3" id="KW-1185">Reference proteome</keyword>
<dbReference type="InterPro" id="IPR032708">
    <property type="entry name" value="McjB_C"/>
</dbReference>
<gene>
    <name evidence="2" type="ORF">FHS16_000094</name>
</gene>
<sequence length="149" mass="16958">MLHKKLKLIAALDRHTFLLFCESYLFLAWARVLMFRPFAAIAPKLGDKTEETAHHAGIADLRKLQRISQALMVVSRYTFWESKCLVKAIAGSKMLERRKIDSTLYLGTAKDEEGKLIAHAWLRSGPMYITGADVMEKFIVVQKFAKKAS</sequence>
<evidence type="ECO:0000313" key="3">
    <source>
        <dbReference type="Proteomes" id="UP000518605"/>
    </source>
</evidence>
<dbReference type="RefSeq" id="WP_183557354.1">
    <property type="nucleotide sequence ID" value="NZ_CBCSLB010000001.1"/>
</dbReference>
<dbReference type="AlphaFoldDB" id="A0A7W5C2J8"/>
<name>A0A7W5C2J8_9BACL</name>
<dbReference type="InterPro" id="IPR053521">
    <property type="entry name" value="McjB-like"/>
</dbReference>
<proteinExistence type="predicted"/>
<evidence type="ECO:0000313" key="2">
    <source>
        <dbReference type="EMBL" id="MBB3150062.1"/>
    </source>
</evidence>
<accession>A0A7W5C2J8</accession>
<organism evidence="2 3">
    <name type="scientific">Paenibacillus endophyticus</name>
    <dbReference type="NCBI Taxonomy" id="1294268"/>
    <lineage>
        <taxon>Bacteria</taxon>
        <taxon>Bacillati</taxon>
        <taxon>Bacillota</taxon>
        <taxon>Bacilli</taxon>
        <taxon>Bacillales</taxon>
        <taxon>Paenibacillaceae</taxon>
        <taxon>Paenibacillus</taxon>
    </lineage>
</organism>
<feature type="domain" description="Microcin J25-processing protein McjB C-terminal" evidence="1">
    <location>
        <begin position="49"/>
        <end position="141"/>
    </location>
</feature>
<protein>
    <recommendedName>
        <fullName evidence="1">Microcin J25-processing protein McjB C-terminal domain-containing protein</fullName>
    </recommendedName>
</protein>